<dbReference type="CDD" id="cd03822">
    <property type="entry name" value="GT4_mannosyltransferase-like"/>
    <property type="match status" value="1"/>
</dbReference>
<dbReference type="InterPro" id="IPR008928">
    <property type="entry name" value="6-hairpin_glycosidase_sf"/>
</dbReference>
<gene>
    <name evidence="3" type="ORF">FHS92_003130</name>
</gene>
<feature type="domain" description="Glycosyltransferase subfamily 4-like N-terminal" evidence="2">
    <location>
        <begin position="111"/>
        <end position="182"/>
    </location>
</feature>
<sequence length="764" mass="85009">MNDMRFTPDAISRNLGHIALIGNSVPRRCGIATFTTHCYDAMRGQFPEMQIDLYAMDDEVEDLEYPADVSLISQHDRTSYSLAAKDIDESGAQAIWLQHEFGIFGGPAGDYILHLLARTRTPLITTLHTILERPSIDERRVMDALIARSSQLIVMAERGRDILRMVYGVSDASIHVIPHGVPDRAYVEPDSMKAPFGWEGRKVILTFGLLAPDKGIENMVRAMPTIVRDHPDALYVILGATHPNIVREQGETLRHRLKDMAVELGVEHNVEFVNRYVEQEDLLDYLQAADIYVTPYVNPAQITSGTLSYAVAMGKPVVSTPYVHAAEILADERGKLVPFADSDALAREVKSLLDDDGLRQGYAERAYACGRQMLWVELARRVGRLLIRARDGQPTKLPARRSYGALDPNLSAVLRMSDSTGMLQHSILSVPDRDHGYCIDDNCRALMLINRVEDLDVELRDKWTTIYASFVQHAWNGGAGRFRNFMAFDRSWCEDVGSEDSNGRALWSLGSTARDAPLAKHAEWARMMFDRCLPALSGLQPLRARAFAMLGASAMLEAVPEHERARALLREFGEHLIAHYHAERRTGWEWFESSLSYDNVRLSEALLRAGVRLGDERFIACGLTTLEWITELQQAPDGHFRSVGTESFGRTYADPLPFDQQPLEAQAMIEAAEAAFAVDPSARWVEAGEAAYGWFLGRNDLDRPLATREDGGCFDGLNPQGVNRNQGAESILALQFASCAIKRLSTAAQSVPKTVVAGTENLPA</sequence>
<dbReference type="PANTHER" id="PTHR12526:SF572">
    <property type="entry name" value="BLL5144 PROTEIN"/>
    <property type="match status" value="1"/>
</dbReference>
<dbReference type="Gene3D" id="3.40.50.2000">
    <property type="entry name" value="Glycogen Phosphorylase B"/>
    <property type="match status" value="2"/>
</dbReference>
<dbReference type="SUPFAM" id="SSF53756">
    <property type="entry name" value="UDP-Glycosyltransferase/glycogen phosphorylase"/>
    <property type="match status" value="1"/>
</dbReference>
<dbReference type="RefSeq" id="WP_246352041.1">
    <property type="nucleotide sequence ID" value="NZ_JACIJP010000006.1"/>
</dbReference>
<dbReference type="SUPFAM" id="SSF48208">
    <property type="entry name" value="Six-hairpin glycosidases"/>
    <property type="match status" value="1"/>
</dbReference>
<feature type="domain" description="Glycosyl transferase family 1" evidence="1">
    <location>
        <begin position="198"/>
        <end position="367"/>
    </location>
</feature>
<proteinExistence type="predicted"/>
<dbReference type="Proteomes" id="UP000552700">
    <property type="component" value="Unassembled WGS sequence"/>
</dbReference>
<dbReference type="PANTHER" id="PTHR12526">
    <property type="entry name" value="GLYCOSYLTRANSFERASE"/>
    <property type="match status" value="1"/>
</dbReference>
<dbReference type="InterPro" id="IPR001296">
    <property type="entry name" value="Glyco_trans_1"/>
</dbReference>
<keyword evidence="3" id="KW-0808">Transferase</keyword>
<dbReference type="InterPro" id="IPR028098">
    <property type="entry name" value="Glyco_trans_4-like_N"/>
</dbReference>
<dbReference type="AlphaFoldDB" id="A0A841J2F9"/>
<name>A0A841J2F9_9SPHN</name>
<keyword evidence="4" id="KW-1185">Reference proteome</keyword>
<reference evidence="3 4" key="1">
    <citation type="submission" date="2020-08" db="EMBL/GenBank/DDBJ databases">
        <title>Genomic Encyclopedia of Type Strains, Phase IV (KMG-IV): sequencing the most valuable type-strain genomes for metagenomic binning, comparative biology and taxonomic classification.</title>
        <authorList>
            <person name="Goeker M."/>
        </authorList>
    </citation>
    <scope>NUCLEOTIDE SEQUENCE [LARGE SCALE GENOMIC DNA]</scope>
    <source>
        <strain evidence="3 4">DSM 102255</strain>
    </source>
</reference>
<accession>A0A841J2F9</accession>
<comment type="caution">
    <text evidence="3">The sequence shown here is derived from an EMBL/GenBank/DDBJ whole genome shotgun (WGS) entry which is preliminary data.</text>
</comment>
<organism evidence="3 4">
    <name type="scientific">Sphingobium subterraneum</name>
    <dbReference type="NCBI Taxonomy" id="627688"/>
    <lineage>
        <taxon>Bacteria</taxon>
        <taxon>Pseudomonadati</taxon>
        <taxon>Pseudomonadota</taxon>
        <taxon>Alphaproteobacteria</taxon>
        <taxon>Sphingomonadales</taxon>
        <taxon>Sphingomonadaceae</taxon>
        <taxon>Sphingobium</taxon>
    </lineage>
</organism>
<evidence type="ECO:0000259" key="2">
    <source>
        <dbReference type="Pfam" id="PF13439"/>
    </source>
</evidence>
<dbReference type="EMBL" id="JACIJP010000006">
    <property type="protein sequence ID" value="MBB6125369.1"/>
    <property type="molecule type" value="Genomic_DNA"/>
</dbReference>
<evidence type="ECO:0000313" key="3">
    <source>
        <dbReference type="EMBL" id="MBB6125369.1"/>
    </source>
</evidence>
<protein>
    <submittedName>
        <fullName evidence="3">Glycosyltransferase involved in cell wall biosynthesis</fullName>
    </submittedName>
</protein>
<evidence type="ECO:0000259" key="1">
    <source>
        <dbReference type="Pfam" id="PF00534"/>
    </source>
</evidence>
<dbReference type="Pfam" id="PF13439">
    <property type="entry name" value="Glyco_transf_4"/>
    <property type="match status" value="1"/>
</dbReference>
<dbReference type="Pfam" id="PF00534">
    <property type="entry name" value="Glycos_transf_1"/>
    <property type="match status" value="1"/>
</dbReference>
<dbReference type="GO" id="GO:0005975">
    <property type="term" value="P:carbohydrate metabolic process"/>
    <property type="evidence" value="ECO:0007669"/>
    <property type="project" value="InterPro"/>
</dbReference>
<dbReference type="GO" id="GO:0016757">
    <property type="term" value="F:glycosyltransferase activity"/>
    <property type="evidence" value="ECO:0007669"/>
    <property type="project" value="InterPro"/>
</dbReference>
<evidence type="ECO:0000313" key="4">
    <source>
        <dbReference type="Proteomes" id="UP000552700"/>
    </source>
</evidence>